<proteinExistence type="predicted"/>
<dbReference type="EMBL" id="VLNR01000099">
    <property type="protein sequence ID" value="TSE03770.1"/>
    <property type="molecule type" value="Genomic_DNA"/>
</dbReference>
<organism evidence="1 2">
    <name type="scientific">Aquimarina algiphila</name>
    <dbReference type="NCBI Taxonomy" id="2047982"/>
    <lineage>
        <taxon>Bacteria</taxon>
        <taxon>Pseudomonadati</taxon>
        <taxon>Bacteroidota</taxon>
        <taxon>Flavobacteriia</taxon>
        <taxon>Flavobacteriales</taxon>
        <taxon>Flavobacteriaceae</taxon>
        <taxon>Aquimarina</taxon>
    </lineage>
</organism>
<reference evidence="1 2" key="1">
    <citation type="submission" date="2019-07" db="EMBL/GenBank/DDBJ databases">
        <title>The draft genome sequence of Aquimarina algiphila M91.</title>
        <authorList>
            <person name="Meng X."/>
        </authorList>
    </citation>
    <scope>NUCLEOTIDE SEQUENCE [LARGE SCALE GENOMIC DNA]</scope>
    <source>
        <strain evidence="1 2">M91</strain>
    </source>
</reference>
<dbReference type="Proteomes" id="UP000318833">
    <property type="component" value="Unassembled WGS sequence"/>
</dbReference>
<dbReference type="RefSeq" id="WP_143918864.1">
    <property type="nucleotide sequence ID" value="NZ_CANMIK010000094.1"/>
</dbReference>
<name>A0A554VB94_9FLAO</name>
<accession>A0A554VB94</accession>
<dbReference type="AlphaFoldDB" id="A0A554VB94"/>
<gene>
    <name evidence="1" type="ORF">FOF46_28520</name>
</gene>
<comment type="caution">
    <text evidence="1">The sequence shown here is derived from an EMBL/GenBank/DDBJ whole genome shotgun (WGS) entry which is preliminary data.</text>
</comment>
<protein>
    <submittedName>
        <fullName evidence="1">Uncharacterized protein</fullName>
    </submittedName>
</protein>
<evidence type="ECO:0000313" key="2">
    <source>
        <dbReference type="Proteomes" id="UP000318833"/>
    </source>
</evidence>
<keyword evidence="2" id="KW-1185">Reference proteome</keyword>
<sequence length="61" mass="7295">MKPLFLLLFFISSVLEYAQGNQKPVVSRKYNTITKKQKLTEEELKSWHHKDIISHTILYIF</sequence>
<evidence type="ECO:0000313" key="1">
    <source>
        <dbReference type="EMBL" id="TSE03770.1"/>
    </source>
</evidence>